<protein>
    <recommendedName>
        <fullName evidence="4">MxaH protein</fullName>
    </recommendedName>
</protein>
<name>A0A2W5SHD5_ANCNO</name>
<gene>
    <name evidence="2" type="ORF">DI549_11920</name>
</gene>
<comment type="caution">
    <text evidence="2">The sequence shown here is derived from an EMBL/GenBank/DDBJ whole genome shotgun (WGS) entry which is preliminary data.</text>
</comment>
<dbReference type="EMBL" id="QFQD01000034">
    <property type="protein sequence ID" value="PZQ82247.1"/>
    <property type="molecule type" value="Genomic_DNA"/>
</dbReference>
<proteinExistence type="predicted"/>
<evidence type="ECO:0000313" key="2">
    <source>
        <dbReference type="EMBL" id="PZQ82247.1"/>
    </source>
</evidence>
<feature type="region of interest" description="Disordered" evidence="1">
    <location>
        <begin position="30"/>
        <end position="49"/>
    </location>
</feature>
<evidence type="ECO:0008006" key="4">
    <source>
        <dbReference type="Google" id="ProtNLM"/>
    </source>
</evidence>
<evidence type="ECO:0000256" key="1">
    <source>
        <dbReference type="SAM" id="MobiDB-lite"/>
    </source>
</evidence>
<evidence type="ECO:0000313" key="3">
    <source>
        <dbReference type="Proteomes" id="UP000248887"/>
    </source>
</evidence>
<feature type="compositionally biased region" description="Basic and acidic residues" evidence="1">
    <location>
        <begin position="35"/>
        <end position="49"/>
    </location>
</feature>
<accession>A0A2W5SHD5</accession>
<organism evidence="2 3">
    <name type="scientific">Ancylobacter novellus</name>
    <name type="common">Thiobacillus novellus</name>
    <dbReference type="NCBI Taxonomy" id="921"/>
    <lineage>
        <taxon>Bacteria</taxon>
        <taxon>Pseudomonadati</taxon>
        <taxon>Pseudomonadota</taxon>
        <taxon>Alphaproteobacteria</taxon>
        <taxon>Hyphomicrobiales</taxon>
        <taxon>Xanthobacteraceae</taxon>
        <taxon>Ancylobacter</taxon>
    </lineage>
</organism>
<dbReference type="AlphaFoldDB" id="A0A2W5SHD5"/>
<dbReference type="Proteomes" id="UP000248887">
    <property type="component" value="Unassembled WGS sequence"/>
</dbReference>
<sequence length="191" mass="20313">MESALPTLSLPRLSRALAGAGLALALAGCPSEAPPEPRERVAAPARDDATRSALARKTWLQPTDSDDPDVWLASRDAGHDVAPGAPGVAAWRAILTDADARFGETDRMIANRAVQLEAMLQEIRVTQSAREIIADFVPLAAKGSRSGFSDLCQHYYNLRVQGLTREAALAVLRREAPRPSDDAPPAGEGTP</sequence>
<reference evidence="2 3" key="1">
    <citation type="submission" date="2017-08" db="EMBL/GenBank/DDBJ databases">
        <title>Infants hospitalized years apart are colonized by the same room-sourced microbial strains.</title>
        <authorList>
            <person name="Brooks B."/>
            <person name="Olm M.R."/>
            <person name="Firek B.A."/>
            <person name="Baker R."/>
            <person name="Thomas B.C."/>
            <person name="Morowitz M.J."/>
            <person name="Banfield J.F."/>
        </authorList>
    </citation>
    <scope>NUCLEOTIDE SEQUENCE [LARGE SCALE GENOMIC DNA]</scope>
    <source>
        <strain evidence="2">S2_005_001_R2_27</strain>
    </source>
</reference>